<evidence type="ECO:0000313" key="2">
    <source>
        <dbReference type="Proteomes" id="UP000437638"/>
    </source>
</evidence>
<gene>
    <name evidence="1" type="ORF">GPM19_03755</name>
</gene>
<keyword evidence="2" id="KW-1185">Reference proteome</keyword>
<comment type="caution">
    <text evidence="1">The sequence shown here is derived from an EMBL/GenBank/DDBJ whole genome shotgun (WGS) entry which is preliminary data.</text>
</comment>
<reference evidence="1 2" key="1">
    <citation type="submission" date="2019-12" db="EMBL/GenBank/DDBJ databases">
        <title>Halomonas rutogse sp. nov. isolated from two lakes on Tibetan Plateau.</title>
        <authorList>
            <person name="Gao P."/>
        </authorList>
    </citation>
    <scope>NUCLEOTIDE SEQUENCE [LARGE SCALE GENOMIC DNA]</scope>
    <source>
        <strain evidence="1 2">ZH2S</strain>
    </source>
</reference>
<dbReference type="RefSeq" id="WP_160417523.1">
    <property type="nucleotide sequence ID" value="NZ_WTKP01000002.1"/>
</dbReference>
<proteinExistence type="predicted"/>
<dbReference type="Proteomes" id="UP000437638">
    <property type="component" value="Unassembled WGS sequence"/>
</dbReference>
<protein>
    <submittedName>
        <fullName evidence="1">Uncharacterized protein</fullName>
    </submittedName>
</protein>
<accession>A0A7X3KPX9</accession>
<organism evidence="1 2">
    <name type="scientific">Vreelandella zhuhanensis</name>
    <dbReference type="NCBI Taxonomy" id="2684210"/>
    <lineage>
        <taxon>Bacteria</taxon>
        <taxon>Pseudomonadati</taxon>
        <taxon>Pseudomonadota</taxon>
        <taxon>Gammaproteobacteria</taxon>
        <taxon>Oceanospirillales</taxon>
        <taxon>Halomonadaceae</taxon>
        <taxon>Vreelandella</taxon>
    </lineage>
</organism>
<dbReference type="AlphaFoldDB" id="A0A7X3KPX9"/>
<dbReference type="EMBL" id="WTKP01000002">
    <property type="protein sequence ID" value="MWJ27328.1"/>
    <property type="molecule type" value="Genomic_DNA"/>
</dbReference>
<name>A0A7X3KPX9_9GAMM</name>
<evidence type="ECO:0000313" key="1">
    <source>
        <dbReference type="EMBL" id="MWJ27328.1"/>
    </source>
</evidence>
<sequence>MIVTRFSLDTASMSAFADKGAVLKKASAQAYFWYWFSYGVPMADA</sequence>